<keyword evidence="2" id="KW-0472">Membrane</keyword>
<accession>A0ABD2K1Q9</accession>
<comment type="caution">
    <text evidence="3">The sequence shown here is derived from an EMBL/GenBank/DDBJ whole genome shotgun (WGS) entry which is preliminary data.</text>
</comment>
<feature type="region of interest" description="Disordered" evidence="1">
    <location>
        <begin position="297"/>
        <end position="323"/>
    </location>
</feature>
<feature type="transmembrane region" description="Helical" evidence="2">
    <location>
        <begin position="41"/>
        <end position="60"/>
    </location>
</feature>
<dbReference type="EMBL" id="JBICBT010000851">
    <property type="protein sequence ID" value="KAL3096792.1"/>
    <property type="molecule type" value="Genomic_DNA"/>
</dbReference>
<organism evidence="3 4">
    <name type="scientific">Heterodera trifolii</name>
    <dbReference type="NCBI Taxonomy" id="157864"/>
    <lineage>
        <taxon>Eukaryota</taxon>
        <taxon>Metazoa</taxon>
        <taxon>Ecdysozoa</taxon>
        <taxon>Nematoda</taxon>
        <taxon>Chromadorea</taxon>
        <taxon>Rhabditida</taxon>
        <taxon>Tylenchina</taxon>
        <taxon>Tylenchomorpha</taxon>
        <taxon>Tylenchoidea</taxon>
        <taxon>Heteroderidae</taxon>
        <taxon>Heteroderinae</taxon>
        <taxon>Heterodera</taxon>
    </lineage>
</organism>
<feature type="transmembrane region" description="Helical" evidence="2">
    <location>
        <begin position="80"/>
        <end position="102"/>
    </location>
</feature>
<feature type="transmembrane region" description="Helical" evidence="2">
    <location>
        <begin position="219"/>
        <end position="239"/>
    </location>
</feature>
<keyword evidence="4" id="KW-1185">Reference proteome</keyword>
<reference evidence="3 4" key="1">
    <citation type="submission" date="2024-10" db="EMBL/GenBank/DDBJ databases">
        <authorList>
            <person name="Kim D."/>
        </authorList>
    </citation>
    <scope>NUCLEOTIDE SEQUENCE [LARGE SCALE GENOMIC DNA]</scope>
    <source>
        <strain evidence="3">BH-2024</strain>
    </source>
</reference>
<feature type="transmembrane region" description="Helical" evidence="2">
    <location>
        <begin position="171"/>
        <end position="192"/>
    </location>
</feature>
<evidence type="ECO:0000313" key="4">
    <source>
        <dbReference type="Proteomes" id="UP001620626"/>
    </source>
</evidence>
<proteinExistence type="predicted"/>
<dbReference type="Proteomes" id="UP001620626">
    <property type="component" value="Unassembled WGS sequence"/>
</dbReference>
<evidence type="ECO:0000313" key="3">
    <source>
        <dbReference type="EMBL" id="KAL3096792.1"/>
    </source>
</evidence>
<name>A0ABD2K1Q9_9BILA</name>
<dbReference type="AlphaFoldDB" id="A0ABD2K1Q9"/>
<protein>
    <recommendedName>
        <fullName evidence="5">G protein-coupled receptor</fullName>
    </recommendedName>
</protein>
<evidence type="ECO:0000256" key="2">
    <source>
        <dbReference type="SAM" id="Phobius"/>
    </source>
</evidence>
<feature type="transmembrane region" description="Helical" evidence="2">
    <location>
        <begin position="6"/>
        <end position="29"/>
    </location>
</feature>
<evidence type="ECO:0000256" key="1">
    <source>
        <dbReference type="SAM" id="MobiDB-lite"/>
    </source>
</evidence>
<gene>
    <name evidence="3" type="ORF">niasHT_026173</name>
</gene>
<feature type="transmembrane region" description="Helical" evidence="2">
    <location>
        <begin position="123"/>
        <end position="141"/>
    </location>
</feature>
<evidence type="ECO:0008006" key="5">
    <source>
        <dbReference type="Google" id="ProtNLM"/>
    </source>
</evidence>
<keyword evidence="2" id="KW-0812">Transmembrane</keyword>
<keyword evidence="2" id="KW-1133">Transmembrane helix</keyword>
<sequence>MSGYVPTVAMFAVALLLHCFALSRVFMIVRFKLNTHKEMSPLLMALILNWTLFCLLVIPYEVYSIANWRPIQELYHPGLVLFVIALPCHLFLAMIPVSVFFLTFDRICIIHYGPGYSNRLRKFILYAYQLLLLVCVVYNLHGFHAALPVPEKTLCEINGCILGEAVQYYLAWRAVCALFNVSGGAIFFTMLYRSSKQRLAKTGTVNNHWLRTHRKNNMITSLGIVCEFFLGFLPHIGPFLWEKIFGPGSSMGTGPLSELMSAFEVLIFTTVYSHMFAKKGPPVSLVAAQNKFQSPFANGAPTAATRSSDMAQQHRRHSSRPSINVISSFPSASSVKASRWGAAVTAQPSSSTSTAFRYGIVSARAATHAQPPSQMNGLSPVETKN</sequence>